<evidence type="ECO:0000256" key="2">
    <source>
        <dbReference type="ARBA" id="ARBA00022692"/>
    </source>
</evidence>
<keyword evidence="7" id="KW-0997">Cell inner membrane</keyword>
<dbReference type="EMBL" id="JACHGB010000001">
    <property type="protein sequence ID" value="MBB5270401.1"/>
    <property type="molecule type" value="Genomic_DNA"/>
</dbReference>
<organism evidence="8 9">
    <name type="scientific">Quisquiliibacterium transsilvanicum</name>
    <dbReference type="NCBI Taxonomy" id="1549638"/>
    <lineage>
        <taxon>Bacteria</taxon>
        <taxon>Pseudomonadati</taxon>
        <taxon>Pseudomonadota</taxon>
        <taxon>Betaproteobacteria</taxon>
        <taxon>Burkholderiales</taxon>
        <taxon>Burkholderiaceae</taxon>
        <taxon>Quisquiliibacterium</taxon>
    </lineage>
</organism>
<evidence type="ECO:0000313" key="9">
    <source>
        <dbReference type="Proteomes" id="UP000532440"/>
    </source>
</evidence>
<dbReference type="AlphaFoldDB" id="A0A7W8M6Z1"/>
<keyword evidence="3 7" id="KW-1133">Transmembrane helix</keyword>
<feature type="site" description="Important for catalytic activity" evidence="7">
    <location>
        <position position="215"/>
    </location>
</feature>
<dbReference type="GO" id="GO:0071555">
    <property type="term" value="P:cell wall organization"/>
    <property type="evidence" value="ECO:0007669"/>
    <property type="project" value="UniProtKB-KW"/>
</dbReference>
<dbReference type="PANTHER" id="PTHR30518:SF2">
    <property type="entry name" value="ENDOLYTIC MUREIN TRANSGLYCOSYLASE"/>
    <property type="match status" value="1"/>
</dbReference>
<evidence type="ECO:0000256" key="4">
    <source>
        <dbReference type="ARBA" id="ARBA00023136"/>
    </source>
</evidence>
<dbReference type="CDD" id="cd08010">
    <property type="entry name" value="MltG_like"/>
    <property type="match status" value="1"/>
</dbReference>
<dbReference type="GO" id="GO:0009252">
    <property type="term" value="P:peptidoglycan biosynthetic process"/>
    <property type="evidence" value="ECO:0007669"/>
    <property type="project" value="UniProtKB-UniRule"/>
</dbReference>
<dbReference type="NCBIfam" id="TIGR00247">
    <property type="entry name" value="endolytic transglycosylase MltG"/>
    <property type="match status" value="1"/>
</dbReference>
<keyword evidence="9" id="KW-1185">Reference proteome</keyword>
<dbReference type="HAMAP" id="MF_02065">
    <property type="entry name" value="MltG"/>
    <property type="match status" value="1"/>
</dbReference>
<dbReference type="RefSeq" id="WP_183963742.1">
    <property type="nucleotide sequence ID" value="NZ_BAABEW010000004.1"/>
</dbReference>
<dbReference type="GO" id="GO:0005886">
    <property type="term" value="C:plasma membrane"/>
    <property type="evidence" value="ECO:0007669"/>
    <property type="project" value="UniProtKB-UniRule"/>
</dbReference>
<evidence type="ECO:0000256" key="7">
    <source>
        <dbReference type="HAMAP-Rule" id="MF_02065"/>
    </source>
</evidence>
<name>A0A7W8M6Z1_9BURK</name>
<evidence type="ECO:0000256" key="3">
    <source>
        <dbReference type="ARBA" id="ARBA00022989"/>
    </source>
</evidence>
<sequence>MNRILVVLIALGLLVAAGAGLAWHGYAVAPLALPDAPMRLRVERGASLAAVGASLRKQGVDLPAWRLSLAARLRGDAHEIKAGVYELAAPLSLAGLLDKLVRGDVLLFDLTVVEGWTFRQMRAALARHPELRQDSAKAADAEILARIGAAEKHPEGLFFPSTYRFSPGSSDYEIYAQAYRMMKQALEQAWAARAPGVPVATPYEALILASIVEKETGRPEDRAMVAGVFTNRLRVGMMLQSDPTTIYGLGEGFDGNLRRSDLRAPTPYNTYTRGGLPPTPIALPGRDAIAATLKPAETRALYFVARGDGSSEFSEDLAAHNRAVTRFQLQRERQ</sequence>
<evidence type="ECO:0000256" key="6">
    <source>
        <dbReference type="ARBA" id="ARBA00023316"/>
    </source>
</evidence>
<reference evidence="8 9" key="1">
    <citation type="submission" date="2020-08" db="EMBL/GenBank/DDBJ databases">
        <title>Genomic Encyclopedia of Type Strains, Phase IV (KMG-IV): sequencing the most valuable type-strain genomes for metagenomic binning, comparative biology and taxonomic classification.</title>
        <authorList>
            <person name="Goeker M."/>
        </authorList>
    </citation>
    <scope>NUCLEOTIDE SEQUENCE [LARGE SCALE GENOMIC DNA]</scope>
    <source>
        <strain evidence="8 9">DSM 29781</strain>
    </source>
</reference>
<comment type="function">
    <text evidence="7">Functions as a peptidoglycan terminase that cleaves nascent peptidoglycan strands endolytically to terminate their elongation.</text>
</comment>
<dbReference type="Gene3D" id="3.30.160.60">
    <property type="entry name" value="Classic Zinc Finger"/>
    <property type="match status" value="1"/>
</dbReference>
<dbReference type="PANTHER" id="PTHR30518">
    <property type="entry name" value="ENDOLYTIC MUREIN TRANSGLYCOSYLASE"/>
    <property type="match status" value="1"/>
</dbReference>
<dbReference type="InterPro" id="IPR003770">
    <property type="entry name" value="MLTG-like"/>
</dbReference>
<gene>
    <name evidence="7" type="primary">mltG</name>
    <name evidence="8" type="ORF">HNQ70_000385</name>
</gene>
<keyword evidence="1 7" id="KW-1003">Cell membrane</keyword>
<keyword evidence="6 7" id="KW-0961">Cell wall biogenesis/degradation</keyword>
<dbReference type="Gene3D" id="3.30.1490.480">
    <property type="entry name" value="Endolytic murein transglycosylase"/>
    <property type="match status" value="1"/>
</dbReference>
<dbReference type="Proteomes" id="UP000532440">
    <property type="component" value="Unassembled WGS sequence"/>
</dbReference>
<accession>A0A7W8M6Z1</accession>
<evidence type="ECO:0000256" key="5">
    <source>
        <dbReference type="ARBA" id="ARBA00023239"/>
    </source>
</evidence>
<protein>
    <recommendedName>
        <fullName evidence="7">Endolytic murein transglycosylase</fullName>
        <ecNumber evidence="7">4.2.2.29</ecNumber>
    </recommendedName>
    <alternativeName>
        <fullName evidence="7">Peptidoglycan lytic transglycosylase</fullName>
    </alternativeName>
    <alternativeName>
        <fullName evidence="7">Peptidoglycan polymerization terminase</fullName>
    </alternativeName>
</protein>
<dbReference type="Pfam" id="PF02618">
    <property type="entry name" value="YceG"/>
    <property type="match status" value="1"/>
</dbReference>
<dbReference type="EC" id="4.2.2.29" evidence="7"/>
<dbReference type="GO" id="GO:0008932">
    <property type="term" value="F:lytic endotransglycosylase activity"/>
    <property type="evidence" value="ECO:0007669"/>
    <property type="project" value="UniProtKB-UniRule"/>
</dbReference>
<comment type="similarity">
    <text evidence="7">Belongs to the transglycosylase MltG family.</text>
</comment>
<keyword evidence="2 7" id="KW-0812">Transmembrane</keyword>
<proteinExistence type="inferred from homology"/>
<comment type="caution">
    <text evidence="8">The sequence shown here is derived from an EMBL/GenBank/DDBJ whole genome shotgun (WGS) entry which is preliminary data.</text>
</comment>
<keyword evidence="4 7" id="KW-0472">Membrane</keyword>
<evidence type="ECO:0000256" key="1">
    <source>
        <dbReference type="ARBA" id="ARBA00022475"/>
    </source>
</evidence>
<keyword evidence="5 7" id="KW-0456">Lyase</keyword>
<evidence type="ECO:0000313" key="8">
    <source>
        <dbReference type="EMBL" id="MBB5270401.1"/>
    </source>
</evidence>
<comment type="catalytic activity">
    <reaction evidence="7">
        <text>a peptidoglycan chain = a peptidoglycan chain with N-acetyl-1,6-anhydromuramyl-[peptide] at the reducing end + a peptidoglycan chain with N-acetylglucosamine at the non-reducing end.</text>
        <dbReference type="EC" id="4.2.2.29"/>
    </reaction>
</comment>